<dbReference type="SUPFAM" id="SSF141571">
    <property type="entry name" value="Pentapeptide repeat-like"/>
    <property type="match status" value="1"/>
</dbReference>
<gene>
    <name evidence="2" type="ORF">GCM10007924_12660</name>
</gene>
<dbReference type="InterPro" id="IPR001646">
    <property type="entry name" value="5peptide_repeat"/>
</dbReference>
<protein>
    <recommendedName>
        <fullName evidence="4">Pentapeptide repeat-containing protein</fullName>
    </recommendedName>
</protein>
<evidence type="ECO:0000313" key="2">
    <source>
        <dbReference type="EMBL" id="GLQ06045.1"/>
    </source>
</evidence>
<sequence>MIMTEDIHANSGKTAETRPGQTTFAPLADGLRQREVRIRERLAVHHHWLAGDEGGERVDFSHENLSGLPLRGANFQDAPLSGANLEGADLSGANLTNANLSGASLANANLRGAVLVNADLSDADLRGADLSGADLSFADCWRANFKGSRIDPAALHRALQCETP</sequence>
<reference evidence="2" key="2">
    <citation type="submission" date="2023-01" db="EMBL/GenBank/DDBJ databases">
        <title>Draft genome sequence of Sneathiella chinensis strain NBRC 103408.</title>
        <authorList>
            <person name="Sun Q."/>
            <person name="Mori K."/>
        </authorList>
    </citation>
    <scope>NUCLEOTIDE SEQUENCE</scope>
    <source>
        <strain evidence="2">NBRC 103408</strain>
    </source>
</reference>
<organism evidence="2 3">
    <name type="scientific">Sneathiella chinensis</name>
    <dbReference type="NCBI Taxonomy" id="349750"/>
    <lineage>
        <taxon>Bacteria</taxon>
        <taxon>Pseudomonadati</taxon>
        <taxon>Pseudomonadota</taxon>
        <taxon>Alphaproteobacteria</taxon>
        <taxon>Sneathiellales</taxon>
        <taxon>Sneathiellaceae</taxon>
        <taxon>Sneathiella</taxon>
    </lineage>
</organism>
<dbReference type="EMBL" id="BSNF01000001">
    <property type="protein sequence ID" value="GLQ06045.1"/>
    <property type="molecule type" value="Genomic_DNA"/>
</dbReference>
<evidence type="ECO:0008006" key="4">
    <source>
        <dbReference type="Google" id="ProtNLM"/>
    </source>
</evidence>
<reference evidence="2" key="1">
    <citation type="journal article" date="2014" name="Int. J. Syst. Evol. Microbiol.">
        <title>Complete genome of a new Firmicutes species belonging to the dominant human colonic microbiota ('Ruminococcus bicirculans') reveals two chromosomes and a selective capacity to utilize plant glucans.</title>
        <authorList>
            <consortium name="NISC Comparative Sequencing Program"/>
            <person name="Wegmann U."/>
            <person name="Louis P."/>
            <person name="Goesmann A."/>
            <person name="Henrissat B."/>
            <person name="Duncan S.H."/>
            <person name="Flint H.J."/>
        </authorList>
    </citation>
    <scope>NUCLEOTIDE SEQUENCE</scope>
    <source>
        <strain evidence="2">NBRC 103408</strain>
    </source>
</reference>
<dbReference type="Pfam" id="PF00805">
    <property type="entry name" value="Pentapeptide"/>
    <property type="match status" value="2"/>
</dbReference>
<dbReference type="PANTHER" id="PTHR14136">
    <property type="entry name" value="BTB_POZ DOMAIN-CONTAINING PROTEIN KCTD9"/>
    <property type="match status" value="1"/>
</dbReference>
<evidence type="ECO:0000256" key="1">
    <source>
        <dbReference type="SAM" id="MobiDB-lite"/>
    </source>
</evidence>
<name>A0ABQ5U1K0_9PROT</name>
<keyword evidence="3" id="KW-1185">Reference proteome</keyword>
<feature type="compositionally biased region" description="Polar residues" evidence="1">
    <location>
        <begin position="11"/>
        <end position="23"/>
    </location>
</feature>
<evidence type="ECO:0000313" key="3">
    <source>
        <dbReference type="Proteomes" id="UP001161409"/>
    </source>
</evidence>
<dbReference type="InterPro" id="IPR051082">
    <property type="entry name" value="Pentapeptide-BTB/POZ_domain"/>
</dbReference>
<dbReference type="Proteomes" id="UP001161409">
    <property type="component" value="Unassembled WGS sequence"/>
</dbReference>
<accession>A0ABQ5U1K0</accession>
<feature type="region of interest" description="Disordered" evidence="1">
    <location>
        <begin position="1"/>
        <end position="23"/>
    </location>
</feature>
<dbReference type="PANTHER" id="PTHR14136:SF17">
    <property type="entry name" value="BTB_POZ DOMAIN-CONTAINING PROTEIN KCTD9"/>
    <property type="match status" value="1"/>
</dbReference>
<dbReference type="Gene3D" id="2.160.20.80">
    <property type="entry name" value="E3 ubiquitin-protein ligase SopA"/>
    <property type="match status" value="1"/>
</dbReference>
<comment type="caution">
    <text evidence="2">The sequence shown here is derived from an EMBL/GenBank/DDBJ whole genome shotgun (WGS) entry which is preliminary data.</text>
</comment>
<proteinExistence type="predicted"/>